<evidence type="ECO:0000313" key="6">
    <source>
        <dbReference type="EMBL" id="NMF67432.1"/>
    </source>
</evidence>
<dbReference type="RefSeq" id="WP_169268963.1">
    <property type="nucleotide sequence ID" value="NZ_QMEC01000301.1"/>
</dbReference>
<dbReference type="Pfam" id="PF00072">
    <property type="entry name" value="Response_reg"/>
    <property type="match status" value="1"/>
</dbReference>
<feature type="domain" description="Response regulatory" evidence="4">
    <location>
        <begin position="2"/>
        <end position="116"/>
    </location>
</feature>
<dbReference type="SMART" id="SM00448">
    <property type="entry name" value="REC"/>
    <property type="match status" value="1"/>
</dbReference>
<comment type="caution">
    <text evidence="6">The sequence shown here is derived from an EMBL/GenBank/DDBJ whole genome shotgun (WGS) entry which is preliminary data.</text>
</comment>
<dbReference type="Gene3D" id="6.10.250.690">
    <property type="match status" value="1"/>
</dbReference>
<evidence type="ECO:0000256" key="3">
    <source>
        <dbReference type="PROSITE-ProRule" id="PRU01091"/>
    </source>
</evidence>
<keyword evidence="7" id="KW-1185">Reference proteome</keyword>
<organism evidence="6 7">
    <name type="scientific">Brasilonema octagenarum UFV-OR1</name>
    <dbReference type="NCBI Taxonomy" id="417115"/>
    <lineage>
        <taxon>Bacteria</taxon>
        <taxon>Bacillati</taxon>
        <taxon>Cyanobacteriota</taxon>
        <taxon>Cyanophyceae</taxon>
        <taxon>Nostocales</taxon>
        <taxon>Scytonemataceae</taxon>
        <taxon>Brasilonema</taxon>
        <taxon>Octagenarum group</taxon>
    </lineage>
</organism>
<dbReference type="CDD" id="cd00383">
    <property type="entry name" value="trans_reg_C"/>
    <property type="match status" value="1"/>
</dbReference>
<dbReference type="SUPFAM" id="SSF46894">
    <property type="entry name" value="C-terminal effector domain of the bipartite response regulators"/>
    <property type="match status" value="1"/>
</dbReference>
<dbReference type="SMART" id="SM00862">
    <property type="entry name" value="Trans_reg_C"/>
    <property type="match status" value="1"/>
</dbReference>
<dbReference type="InterPro" id="IPR039420">
    <property type="entry name" value="WalR-like"/>
</dbReference>
<feature type="modified residue" description="4-aspartylphosphate" evidence="2">
    <location>
        <position position="51"/>
    </location>
</feature>
<dbReference type="PROSITE" id="PS50110">
    <property type="entry name" value="RESPONSE_REGULATORY"/>
    <property type="match status" value="1"/>
</dbReference>
<evidence type="ECO:0000259" key="5">
    <source>
        <dbReference type="PROSITE" id="PS51755"/>
    </source>
</evidence>
<proteinExistence type="predicted"/>
<keyword evidence="1 3" id="KW-0238">DNA-binding</keyword>
<name>A0ABX1MFI1_9CYAN</name>
<dbReference type="InterPro" id="IPR001867">
    <property type="entry name" value="OmpR/PhoB-type_DNA-bd"/>
</dbReference>
<dbReference type="InterPro" id="IPR001789">
    <property type="entry name" value="Sig_transdc_resp-reg_receiver"/>
</dbReference>
<sequence>MRILIVEDDDRIAKPLAEYLRRQHHIVDITNDGLEGWEWSKSGLYEIILLDLMLPKLDGITLCQRLRAASSNALILMLTARDTTGDKIIGLDAGADDYLVKPFDLKELAARIRALARRSQEIRPPILIHGEMQLDPATQQVTYAGDALSLTPKEYMILECFLRNPNQVLTRSAILDKLWEFDKSSGEQTIKTHITNLRNKLRAAGSSEDFIESIYGIGYRLCQK</sequence>
<dbReference type="CDD" id="cd19935">
    <property type="entry name" value="REC_OmpR_CusR-like"/>
    <property type="match status" value="1"/>
</dbReference>
<accession>A0ABX1MFI1</accession>
<feature type="DNA-binding region" description="OmpR/PhoB-type" evidence="3">
    <location>
        <begin position="124"/>
        <end position="223"/>
    </location>
</feature>
<dbReference type="PANTHER" id="PTHR48111:SF15">
    <property type="entry name" value="OMPR SUBFAMILY"/>
    <property type="match status" value="1"/>
</dbReference>
<feature type="domain" description="OmpR/PhoB-type" evidence="5">
    <location>
        <begin position="124"/>
        <end position="223"/>
    </location>
</feature>
<dbReference type="InterPro" id="IPR011006">
    <property type="entry name" value="CheY-like_superfamily"/>
</dbReference>
<evidence type="ECO:0000313" key="7">
    <source>
        <dbReference type="Proteomes" id="UP000762253"/>
    </source>
</evidence>
<gene>
    <name evidence="6" type="ORF">DP115_33785</name>
</gene>
<evidence type="ECO:0000256" key="1">
    <source>
        <dbReference type="ARBA" id="ARBA00023125"/>
    </source>
</evidence>
<dbReference type="Pfam" id="PF00486">
    <property type="entry name" value="Trans_reg_C"/>
    <property type="match status" value="1"/>
</dbReference>
<dbReference type="Gene3D" id="1.10.10.10">
    <property type="entry name" value="Winged helix-like DNA-binding domain superfamily/Winged helix DNA-binding domain"/>
    <property type="match status" value="1"/>
</dbReference>
<keyword evidence="2" id="KW-0597">Phosphoprotein</keyword>
<dbReference type="GO" id="GO:0003677">
    <property type="term" value="F:DNA binding"/>
    <property type="evidence" value="ECO:0007669"/>
    <property type="project" value="UniProtKB-KW"/>
</dbReference>
<dbReference type="Gene3D" id="3.40.50.2300">
    <property type="match status" value="1"/>
</dbReference>
<dbReference type="PROSITE" id="PS51755">
    <property type="entry name" value="OMPR_PHOB"/>
    <property type="match status" value="1"/>
</dbReference>
<evidence type="ECO:0000259" key="4">
    <source>
        <dbReference type="PROSITE" id="PS50110"/>
    </source>
</evidence>
<dbReference type="InterPro" id="IPR036388">
    <property type="entry name" value="WH-like_DNA-bd_sf"/>
</dbReference>
<protein>
    <submittedName>
        <fullName evidence="6">DNA-binding response regulator</fullName>
    </submittedName>
</protein>
<dbReference type="InterPro" id="IPR016032">
    <property type="entry name" value="Sig_transdc_resp-reg_C-effctor"/>
</dbReference>
<dbReference type="Proteomes" id="UP000762253">
    <property type="component" value="Unassembled WGS sequence"/>
</dbReference>
<dbReference type="EMBL" id="QMEC01000301">
    <property type="protein sequence ID" value="NMF67432.1"/>
    <property type="molecule type" value="Genomic_DNA"/>
</dbReference>
<reference evidence="6 7" key="1">
    <citation type="submission" date="2018-06" db="EMBL/GenBank/DDBJ databases">
        <title>Comparative genomics of Brasilonema spp. strains.</title>
        <authorList>
            <person name="Alvarenga D.O."/>
            <person name="Fiore M.F."/>
            <person name="Varani A.M."/>
        </authorList>
    </citation>
    <scope>NUCLEOTIDE SEQUENCE [LARGE SCALE GENOMIC DNA]</scope>
    <source>
        <strain evidence="6 7">UFV-OR1</strain>
    </source>
</reference>
<evidence type="ECO:0000256" key="2">
    <source>
        <dbReference type="PROSITE-ProRule" id="PRU00169"/>
    </source>
</evidence>
<dbReference type="PANTHER" id="PTHR48111">
    <property type="entry name" value="REGULATOR OF RPOS"/>
    <property type="match status" value="1"/>
</dbReference>
<dbReference type="SUPFAM" id="SSF52172">
    <property type="entry name" value="CheY-like"/>
    <property type="match status" value="1"/>
</dbReference>